<evidence type="ECO:0000256" key="12">
    <source>
        <dbReference type="SAM" id="Coils"/>
    </source>
</evidence>
<dbReference type="GO" id="GO:0005524">
    <property type="term" value="F:ATP binding"/>
    <property type="evidence" value="ECO:0007669"/>
    <property type="project" value="UniProtKB-KW"/>
</dbReference>
<feature type="domain" description="PAC" evidence="17">
    <location>
        <begin position="459"/>
        <end position="509"/>
    </location>
</feature>
<sequence>MNLKHLLFVALLALSWDIHAHEDEANKLHQHDVTIKLQWQHQFQFAGIYAAKEKGFYQQAGLDVDIQAGFTRPYDEVESGNVEFGISGTGIVAEYLKGRPFVALGATFQNSPYVWLVKADSGIYSASDFIGKTLTRQFYADDLTSIFLKQNIDTSKIQFVLPTEKNLDNLIDGHVDGLTAYISNEPFLMAQRQEPYRTISPQDYDIQFYSDILFTSQQYLEQNPTTVEAFRQATYKGWRYAAEHPDEIVDLVLQKYNSQQKSRSHLKYEAEKLLELSLYPTVDFGHMTTHRWQQIADIYRQLGHYDEVGNLDDFLYKNQTANTVQPTWLITTLGVISFIALLSYLLKRHHNVKLTAQIRQQTESMKEELRERKALEATARHESLRLQTLLDNTIDSVITINQSGIIENYNKASVQLFGYQPDEVIGKNITMLMPASYRDQHKLGMARFLSTEETRIIGKPVEVEALHKSGNTFPIELTLSDFKWEQKYLFTGIARDISQQKAEQEALLKAKYEAERANNAKSEFLSSMSHELRTPLNGILGFSQLILSDTEHTLNEKQRHNINQIIHSGKHLLSLINDVLELSEIDSGRIKTSDDHVPIASVFEECQPLLQALAKQQNINIDFQDGTDAVVLADFTKLKQVFITLVSNAIKYNKTGGEVLVSASVQTHNNSLKLTITDTGKGISKDRQAQVFTAFERLGQERHVEGAGIGLSVSKRLIEAMGGQIDFASTEGQGTSFWIELPLSKNAINHIDDIKKADGEQEVSLSQRKTDTEIALPSKQILYIEDNPANIKLIEVFLSRFKHVSLETCETAEAGLEIVNQRKPDLILMDINLPGISGIEAAQKLHDTPEFADIPLIALTAAALEENSHAAQGLFTAYITKPVDFTLLARTLQPYL</sequence>
<dbReference type="InterPro" id="IPR011006">
    <property type="entry name" value="CheY-like_superfamily"/>
</dbReference>
<dbReference type="AlphaFoldDB" id="C0N2J6"/>
<organism evidence="18 19">
    <name type="scientific">Methylophaga thiooxydans DMS010</name>
    <dbReference type="NCBI Taxonomy" id="637616"/>
    <lineage>
        <taxon>Bacteria</taxon>
        <taxon>Pseudomonadati</taxon>
        <taxon>Pseudomonadota</taxon>
        <taxon>Gammaproteobacteria</taxon>
        <taxon>Thiotrichales</taxon>
        <taxon>Piscirickettsiaceae</taxon>
        <taxon>Methylophaga</taxon>
    </lineage>
</organism>
<proteinExistence type="predicted"/>
<dbReference type="Gene3D" id="1.10.287.130">
    <property type="match status" value="1"/>
</dbReference>
<feature type="domain" description="Response regulatory" evidence="15">
    <location>
        <begin position="780"/>
        <end position="896"/>
    </location>
</feature>
<evidence type="ECO:0000256" key="13">
    <source>
        <dbReference type="SAM" id="SignalP"/>
    </source>
</evidence>
<evidence type="ECO:0000256" key="6">
    <source>
        <dbReference type="ARBA" id="ARBA00022741"/>
    </source>
</evidence>
<dbReference type="Pfam" id="PF00512">
    <property type="entry name" value="HisKA"/>
    <property type="match status" value="1"/>
</dbReference>
<dbReference type="Gene3D" id="3.40.190.10">
    <property type="entry name" value="Periplasmic binding protein-like II"/>
    <property type="match status" value="2"/>
</dbReference>
<keyword evidence="7" id="KW-0418">Kinase</keyword>
<dbReference type="Gene3D" id="3.40.50.2300">
    <property type="match status" value="1"/>
</dbReference>
<evidence type="ECO:0000256" key="4">
    <source>
        <dbReference type="ARBA" id="ARBA00022553"/>
    </source>
</evidence>
<dbReference type="Gene3D" id="3.30.450.20">
    <property type="entry name" value="PAS domain"/>
    <property type="match status" value="1"/>
</dbReference>
<dbReference type="FunFam" id="1.10.287.130:FF:000038">
    <property type="entry name" value="Sensory transduction histidine kinase"/>
    <property type="match status" value="1"/>
</dbReference>
<feature type="coiled-coil region" evidence="12">
    <location>
        <begin position="351"/>
        <end position="378"/>
    </location>
</feature>
<dbReference type="HOGENOM" id="CLU_000445_86_3_6"/>
<dbReference type="InterPro" id="IPR003661">
    <property type="entry name" value="HisK_dim/P_dom"/>
</dbReference>
<dbReference type="SUPFAM" id="SSF55785">
    <property type="entry name" value="PYP-like sensor domain (PAS domain)"/>
    <property type="match status" value="1"/>
</dbReference>
<dbReference type="GO" id="GO:0005886">
    <property type="term" value="C:plasma membrane"/>
    <property type="evidence" value="ECO:0007669"/>
    <property type="project" value="TreeGrafter"/>
</dbReference>
<dbReference type="PROSITE" id="PS50109">
    <property type="entry name" value="HIS_KIN"/>
    <property type="match status" value="1"/>
</dbReference>
<evidence type="ECO:0000256" key="5">
    <source>
        <dbReference type="ARBA" id="ARBA00022679"/>
    </source>
</evidence>
<comment type="subcellular location">
    <subcellularLocation>
        <location evidence="2">Membrane</location>
    </subcellularLocation>
</comment>
<dbReference type="SMART" id="SM00091">
    <property type="entry name" value="PAS"/>
    <property type="match status" value="1"/>
</dbReference>
<name>C0N2J6_9GAMM</name>
<dbReference type="GO" id="GO:0009927">
    <property type="term" value="F:histidine phosphotransfer kinase activity"/>
    <property type="evidence" value="ECO:0007669"/>
    <property type="project" value="TreeGrafter"/>
</dbReference>
<evidence type="ECO:0000256" key="9">
    <source>
        <dbReference type="ARBA" id="ARBA00023012"/>
    </source>
</evidence>
<feature type="domain" description="Histidine kinase" evidence="14">
    <location>
        <begin position="527"/>
        <end position="745"/>
    </location>
</feature>
<feature type="signal peptide" evidence="13">
    <location>
        <begin position="1"/>
        <end position="20"/>
    </location>
</feature>
<dbReference type="SMART" id="SM00387">
    <property type="entry name" value="HATPase_c"/>
    <property type="match status" value="1"/>
</dbReference>
<dbReference type="CDD" id="cd00082">
    <property type="entry name" value="HisKA"/>
    <property type="match status" value="1"/>
</dbReference>
<dbReference type="CDD" id="cd00130">
    <property type="entry name" value="PAS"/>
    <property type="match status" value="1"/>
</dbReference>
<evidence type="ECO:0000256" key="8">
    <source>
        <dbReference type="ARBA" id="ARBA00022840"/>
    </source>
</evidence>
<dbReference type="EMBL" id="GG657885">
    <property type="protein sequence ID" value="EEF80979.1"/>
    <property type="molecule type" value="Genomic_DNA"/>
</dbReference>
<dbReference type="PROSITE" id="PS50113">
    <property type="entry name" value="PAC"/>
    <property type="match status" value="1"/>
</dbReference>
<dbReference type="Pfam" id="PF02518">
    <property type="entry name" value="HATPase_c"/>
    <property type="match status" value="1"/>
</dbReference>
<dbReference type="Proteomes" id="UP000004679">
    <property type="component" value="Unassembled WGS sequence"/>
</dbReference>
<dbReference type="InterPro" id="IPR001789">
    <property type="entry name" value="Sig_transdc_resp-reg_receiver"/>
</dbReference>
<dbReference type="EC" id="2.7.13.3" evidence="3"/>
<dbReference type="SUPFAM" id="SSF52172">
    <property type="entry name" value="CheY-like"/>
    <property type="match status" value="1"/>
</dbReference>
<evidence type="ECO:0000313" key="18">
    <source>
        <dbReference type="EMBL" id="EEF80979.1"/>
    </source>
</evidence>
<dbReference type="InterPro" id="IPR003594">
    <property type="entry name" value="HATPase_dom"/>
</dbReference>
<keyword evidence="13" id="KW-0732">Signal</keyword>
<dbReference type="SUPFAM" id="SSF47384">
    <property type="entry name" value="Homodimeric domain of signal transducing histidine kinase"/>
    <property type="match status" value="1"/>
</dbReference>
<reference evidence="18 19" key="1">
    <citation type="journal article" date="2011" name="J. Bacteriol.">
        <title>Draft genome sequence of the chemolithoheterotrophic, halophilic methylotroph Methylophaga thiooxydans DMS010.</title>
        <authorList>
            <person name="Boden R."/>
            <person name="Ferriera S."/>
            <person name="Johnson J."/>
            <person name="Kelly D.P."/>
            <person name="Murrell J.C."/>
            <person name="Schafer H."/>
        </authorList>
    </citation>
    <scope>NUCLEOTIDE SEQUENCE [LARGE SCALE GENOMIC DNA]</scope>
    <source>
        <strain evidence="18 19">DMS010</strain>
    </source>
</reference>
<dbReference type="InterPro" id="IPR000700">
    <property type="entry name" value="PAS-assoc_C"/>
</dbReference>
<dbReference type="PANTHER" id="PTHR43047:SF72">
    <property type="entry name" value="OSMOSENSING HISTIDINE PROTEIN KINASE SLN1"/>
    <property type="match status" value="1"/>
</dbReference>
<dbReference type="Pfam" id="PF09084">
    <property type="entry name" value="NMT1"/>
    <property type="match status" value="1"/>
</dbReference>
<keyword evidence="6" id="KW-0547">Nucleotide-binding</keyword>
<dbReference type="InterPro" id="IPR000014">
    <property type="entry name" value="PAS"/>
</dbReference>
<dbReference type="FunFam" id="3.30.565.10:FF:000006">
    <property type="entry name" value="Sensor histidine kinase WalK"/>
    <property type="match status" value="1"/>
</dbReference>
<dbReference type="SMART" id="SM00388">
    <property type="entry name" value="HisKA"/>
    <property type="match status" value="1"/>
</dbReference>
<dbReference type="Gene3D" id="3.30.565.10">
    <property type="entry name" value="Histidine kinase-like ATPase, C-terminal domain"/>
    <property type="match status" value="1"/>
</dbReference>
<dbReference type="InterPro" id="IPR035965">
    <property type="entry name" value="PAS-like_dom_sf"/>
</dbReference>
<evidence type="ECO:0000256" key="10">
    <source>
        <dbReference type="ARBA" id="ARBA00023136"/>
    </source>
</evidence>
<keyword evidence="5" id="KW-0808">Transferase</keyword>
<dbReference type="Pfam" id="PF00072">
    <property type="entry name" value="Response_reg"/>
    <property type="match status" value="1"/>
</dbReference>
<dbReference type="SUPFAM" id="SSF53850">
    <property type="entry name" value="Periplasmic binding protein-like II"/>
    <property type="match status" value="1"/>
</dbReference>
<evidence type="ECO:0000256" key="7">
    <source>
        <dbReference type="ARBA" id="ARBA00022777"/>
    </source>
</evidence>
<keyword evidence="19" id="KW-1185">Reference proteome</keyword>
<dbReference type="GO" id="GO:0000155">
    <property type="term" value="F:phosphorelay sensor kinase activity"/>
    <property type="evidence" value="ECO:0007669"/>
    <property type="project" value="InterPro"/>
</dbReference>
<dbReference type="NCBIfam" id="TIGR00229">
    <property type="entry name" value="sensory_box"/>
    <property type="match status" value="1"/>
</dbReference>
<evidence type="ECO:0000313" key="19">
    <source>
        <dbReference type="Proteomes" id="UP000004679"/>
    </source>
</evidence>
<keyword evidence="12" id="KW-0175">Coiled coil</keyword>
<dbReference type="PRINTS" id="PR00344">
    <property type="entry name" value="BCTRLSENSOR"/>
</dbReference>
<evidence type="ECO:0000256" key="2">
    <source>
        <dbReference type="ARBA" id="ARBA00004370"/>
    </source>
</evidence>
<dbReference type="InterPro" id="IPR005467">
    <property type="entry name" value="His_kinase_dom"/>
</dbReference>
<dbReference type="SMART" id="SM00448">
    <property type="entry name" value="REC"/>
    <property type="match status" value="1"/>
</dbReference>
<dbReference type="Pfam" id="PF13426">
    <property type="entry name" value="PAS_9"/>
    <property type="match status" value="1"/>
</dbReference>
<feature type="domain" description="PAS" evidence="16">
    <location>
        <begin position="382"/>
        <end position="452"/>
    </location>
</feature>
<dbReference type="PROSITE" id="PS50110">
    <property type="entry name" value="RESPONSE_REGULATORY"/>
    <property type="match status" value="1"/>
</dbReference>
<feature type="chain" id="PRO_5002900961" description="histidine kinase" evidence="13">
    <location>
        <begin position="21"/>
        <end position="896"/>
    </location>
</feature>
<dbReference type="PROSITE" id="PS50112">
    <property type="entry name" value="PAS"/>
    <property type="match status" value="1"/>
</dbReference>
<dbReference type="PANTHER" id="PTHR43047">
    <property type="entry name" value="TWO-COMPONENT HISTIDINE PROTEIN KINASE"/>
    <property type="match status" value="1"/>
</dbReference>
<accession>C0N2J6</accession>
<dbReference type="InterPro" id="IPR015168">
    <property type="entry name" value="SsuA/THI5"/>
</dbReference>
<dbReference type="OrthoDB" id="9792854at2"/>
<evidence type="ECO:0000256" key="11">
    <source>
        <dbReference type="PROSITE-ProRule" id="PRU00169"/>
    </source>
</evidence>
<keyword evidence="8" id="KW-0067">ATP-binding</keyword>
<dbReference type="InterPro" id="IPR036890">
    <property type="entry name" value="HATPase_C_sf"/>
</dbReference>
<comment type="catalytic activity">
    <reaction evidence="1">
        <text>ATP + protein L-histidine = ADP + protein N-phospho-L-histidine.</text>
        <dbReference type="EC" id="2.7.13.3"/>
    </reaction>
</comment>
<dbReference type="RefSeq" id="WP_008290188.1">
    <property type="nucleotide sequence ID" value="NZ_GG657885.1"/>
</dbReference>
<evidence type="ECO:0000259" key="17">
    <source>
        <dbReference type="PROSITE" id="PS50113"/>
    </source>
</evidence>
<evidence type="ECO:0000256" key="1">
    <source>
        <dbReference type="ARBA" id="ARBA00000085"/>
    </source>
</evidence>
<evidence type="ECO:0000259" key="14">
    <source>
        <dbReference type="PROSITE" id="PS50109"/>
    </source>
</evidence>
<protein>
    <recommendedName>
        <fullName evidence="3">histidine kinase</fullName>
        <ecNumber evidence="3">2.7.13.3</ecNumber>
    </recommendedName>
</protein>
<dbReference type="InterPro" id="IPR004358">
    <property type="entry name" value="Sig_transdc_His_kin-like_C"/>
</dbReference>
<evidence type="ECO:0000259" key="15">
    <source>
        <dbReference type="PROSITE" id="PS50110"/>
    </source>
</evidence>
<dbReference type="SUPFAM" id="SSF55874">
    <property type="entry name" value="ATPase domain of HSP90 chaperone/DNA topoisomerase II/histidine kinase"/>
    <property type="match status" value="1"/>
</dbReference>
<keyword evidence="9" id="KW-0902">Two-component regulatory system</keyword>
<gene>
    <name evidence="18" type="ORF">MDMS009_391</name>
</gene>
<evidence type="ECO:0000256" key="3">
    <source>
        <dbReference type="ARBA" id="ARBA00012438"/>
    </source>
</evidence>
<keyword evidence="10" id="KW-0472">Membrane</keyword>
<feature type="modified residue" description="4-aspartylphosphate" evidence="11">
    <location>
        <position position="830"/>
    </location>
</feature>
<keyword evidence="4 11" id="KW-0597">Phosphoprotein</keyword>
<dbReference type="InterPro" id="IPR036097">
    <property type="entry name" value="HisK_dim/P_sf"/>
</dbReference>
<evidence type="ECO:0000259" key="16">
    <source>
        <dbReference type="PROSITE" id="PS50112"/>
    </source>
</evidence>